<dbReference type="Pfam" id="PF00528">
    <property type="entry name" value="BPD_transp_1"/>
    <property type="match status" value="1"/>
</dbReference>
<gene>
    <name evidence="12" type="ORF">SAMN04489760_11864</name>
</gene>
<dbReference type="GO" id="GO:0005886">
    <property type="term" value="C:plasma membrane"/>
    <property type="evidence" value="ECO:0007669"/>
    <property type="project" value="UniProtKB-SubCell"/>
</dbReference>
<name>A0A1H7YVL2_9BACT</name>
<dbReference type="OrthoDB" id="9785113at2"/>
<dbReference type="SUPFAM" id="SSF161098">
    <property type="entry name" value="MetI-like"/>
    <property type="match status" value="1"/>
</dbReference>
<sequence>MKSWRECLVEKVFLLSTLISSSLTLLVLGFMAFMALPVLRGGGLFRLLTEPWAPQQGFYGIYPMIVSTAVLSLLSLVFAFPLSLGCSFLISAISPKSLSAVFRRMVQMMTGIPTVIYGFVGIFLLVPVIREVFQSGSGMCLLSASLMLGVLISPTMILFFCDSFDRVPRSFINAAASLGADRAQTLLHVVLPSARKGIVIGILLAFGRAVGDTLISLMIAGNSVMMPGSLLDSVRTLTAQIALVIAADYESPEFRSIFACGLVLYLFISLVILIVRRLAFREMEGQA</sequence>
<evidence type="ECO:0000259" key="11">
    <source>
        <dbReference type="PROSITE" id="PS50928"/>
    </source>
</evidence>
<feature type="transmembrane region" description="Helical" evidence="9">
    <location>
        <begin position="12"/>
        <end position="39"/>
    </location>
</feature>
<dbReference type="PANTHER" id="PTHR30425">
    <property type="entry name" value="PHOSPHATE TRANSPORT SYSTEM PERMEASE PROTEIN PST"/>
    <property type="match status" value="1"/>
</dbReference>
<dbReference type="InterPro" id="IPR011864">
    <property type="entry name" value="Phosphate_PstC"/>
</dbReference>
<organism evidence="12 13">
    <name type="scientific">Syntrophus gentianae</name>
    <dbReference type="NCBI Taxonomy" id="43775"/>
    <lineage>
        <taxon>Bacteria</taxon>
        <taxon>Pseudomonadati</taxon>
        <taxon>Thermodesulfobacteriota</taxon>
        <taxon>Syntrophia</taxon>
        <taxon>Syntrophales</taxon>
        <taxon>Syntrophaceae</taxon>
        <taxon>Syntrophus</taxon>
    </lineage>
</organism>
<keyword evidence="7 9" id="KW-1133">Transmembrane helix</keyword>
<dbReference type="AlphaFoldDB" id="A0A1H7YVL2"/>
<dbReference type="PANTHER" id="PTHR30425:SF1">
    <property type="entry name" value="PHOSPHATE TRANSPORT SYSTEM PERMEASE PROTEIN PSTC"/>
    <property type="match status" value="1"/>
</dbReference>
<evidence type="ECO:0000256" key="5">
    <source>
        <dbReference type="ARBA" id="ARBA00022592"/>
    </source>
</evidence>
<dbReference type="Proteomes" id="UP000198744">
    <property type="component" value="Unassembled WGS sequence"/>
</dbReference>
<reference evidence="12 13" key="1">
    <citation type="submission" date="2016-10" db="EMBL/GenBank/DDBJ databases">
        <authorList>
            <person name="de Groot N.N."/>
        </authorList>
    </citation>
    <scope>NUCLEOTIDE SEQUENCE [LARGE SCALE GENOMIC DNA]</scope>
    <source>
        <strain evidence="12 13">DSM 8423</strain>
    </source>
</reference>
<evidence type="ECO:0000256" key="6">
    <source>
        <dbReference type="ARBA" id="ARBA00022692"/>
    </source>
</evidence>
<evidence type="ECO:0000256" key="8">
    <source>
        <dbReference type="ARBA" id="ARBA00023136"/>
    </source>
</evidence>
<dbReference type="InterPro" id="IPR051124">
    <property type="entry name" value="Phosphate_Transport_Permease"/>
</dbReference>
<comment type="similarity">
    <text evidence="2 10">Belongs to the binding-protein-dependent transport system permease family. CysTW subfamily.</text>
</comment>
<evidence type="ECO:0000256" key="4">
    <source>
        <dbReference type="ARBA" id="ARBA00022475"/>
    </source>
</evidence>
<dbReference type="NCBIfam" id="TIGR02138">
    <property type="entry name" value="phosphate_pstC"/>
    <property type="match status" value="1"/>
</dbReference>
<keyword evidence="8 9" id="KW-0472">Membrane</keyword>
<accession>A0A1H7YVL2</accession>
<dbReference type="GO" id="GO:0005315">
    <property type="term" value="F:phosphate transmembrane transporter activity"/>
    <property type="evidence" value="ECO:0007669"/>
    <property type="project" value="InterPro"/>
</dbReference>
<dbReference type="InterPro" id="IPR000515">
    <property type="entry name" value="MetI-like"/>
</dbReference>
<keyword evidence="13" id="KW-1185">Reference proteome</keyword>
<evidence type="ECO:0000313" key="13">
    <source>
        <dbReference type="Proteomes" id="UP000198744"/>
    </source>
</evidence>
<feature type="domain" description="ABC transmembrane type-1" evidence="11">
    <location>
        <begin position="65"/>
        <end position="275"/>
    </location>
</feature>
<keyword evidence="5 10" id="KW-0592">Phosphate transport</keyword>
<evidence type="ECO:0000256" key="1">
    <source>
        <dbReference type="ARBA" id="ARBA00004651"/>
    </source>
</evidence>
<feature type="transmembrane region" description="Helical" evidence="9">
    <location>
        <begin position="111"/>
        <end position="129"/>
    </location>
</feature>
<keyword evidence="6 9" id="KW-0812">Transmembrane</keyword>
<feature type="transmembrane region" description="Helical" evidence="9">
    <location>
        <begin position="59"/>
        <end position="90"/>
    </location>
</feature>
<evidence type="ECO:0000256" key="2">
    <source>
        <dbReference type="ARBA" id="ARBA00007069"/>
    </source>
</evidence>
<dbReference type="CDD" id="cd06261">
    <property type="entry name" value="TM_PBP2"/>
    <property type="match status" value="1"/>
</dbReference>
<keyword evidence="3 9" id="KW-0813">Transport</keyword>
<dbReference type="GO" id="GO:0006817">
    <property type="term" value="P:phosphate ion transport"/>
    <property type="evidence" value="ECO:0007669"/>
    <property type="project" value="UniProtKB-KW"/>
</dbReference>
<comment type="subcellular location">
    <subcellularLocation>
        <location evidence="1 9">Cell membrane</location>
        <topology evidence="1 9">Multi-pass membrane protein</topology>
    </subcellularLocation>
</comment>
<evidence type="ECO:0000256" key="10">
    <source>
        <dbReference type="RuleBase" id="RU363054"/>
    </source>
</evidence>
<proteinExistence type="inferred from homology"/>
<comment type="function">
    <text evidence="10">Part of the binding-protein-dependent transport system for phosphate; probably responsible for the translocation of the substrate across the membrane.</text>
</comment>
<evidence type="ECO:0000256" key="7">
    <source>
        <dbReference type="ARBA" id="ARBA00022989"/>
    </source>
</evidence>
<dbReference type="PROSITE" id="PS50928">
    <property type="entry name" value="ABC_TM1"/>
    <property type="match status" value="1"/>
</dbReference>
<dbReference type="EMBL" id="FOBS01000018">
    <property type="protein sequence ID" value="SEM50246.1"/>
    <property type="molecule type" value="Genomic_DNA"/>
</dbReference>
<feature type="transmembrane region" description="Helical" evidence="9">
    <location>
        <begin position="141"/>
        <end position="161"/>
    </location>
</feature>
<keyword evidence="4 10" id="KW-1003">Cell membrane</keyword>
<feature type="transmembrane region" description="Helical" evidence="9">
    <location>
        <begin position="198"/>
        <end position="220"/>
    </location>
</feature>
<dbReference type="Gene3D" id="1.10.3720.10">
    <property type="entry name" value="MetI-like"/>
    <property type="match status" value="1"/>
</dbReference>
<dbReference type="RefSeq" id="WP_093883968.1">
    <property type="nucleotide sequence ID" value="NZ_FOBS01000018.1"/>
</dbReference>
<evidence type="ECO:0000256" key="3">
    <source>
        <dbReference type="ARBA" id="ARBA00022448"/>
    </source>
</evidence>
<evidence type="ECO:0000313" key="12">
    <source>
        <dbReference type="EMBL" id="SEM50246.1"/>
    </source>
</evidence>
<dbReference type="InterPro" id="IPR035906">
    <property type="entry name" value="MetI-like_sf"/>
</dbReference>
<evidence type="ECO:0000256" key="9">
    <source>
        <dbReference type="RuleBase" id="RU363032"/>
    </source>
</evidence>
<feature type="transmembrane region" description="Helical" evidence="9">
    <location>
        <begin position="256"/>
        <end position="275"/>
    </location>
</feature>
<protein>
    <recommendedName>
        <fullName evidence="10">Phosphate transport system permease protein</fullName>
    </recommendedName>
</protein>
<dbReference type="STRING" id="43775.SAMN04489760_11864"/>